<feature type="transmembrane region" description="Helical" evidence="8">
    <location>
        <begin position="116"/>
        <end position="136"/>
    </location>
</feature>
<dbReference type="PROSITE" id="PS50283">
    <property type="entry name" value="NA_SOLUT_SYMP_3"/>
    <property type="match status" value="1"/>
</dbReference>
<comment type="similarity">
    <text evidence="2 7">Belongs to the sodium:solute symporter (SSF) (TC 2.A.21) family.</text>
</comment>
<dbReference type="EMBL" id="SLXK01000004">
    <property type="protein sequence ID" value="TCP30908.1"/>
    <property type="molecule type" value="Genomic_DNA"/>
</dbReference>
<proteinExistence type="inferred from homology"/>
<dbReference type="PANTHER" id="PTHR48086:SF8">
    <property type="entry name" value="MONOCARBOXYLIC ACID PERMEASE"/>
    <property type="match status" value="1"/>
</dbReference>
<feature type="transmembrane region" description="Helical" evidence="8">
    <location>
        <begin position="6"/>
        <end position="22"/>
    </location>
</feature>
<keyword evidence="4 8" id="KW-0812">Transmembrane</keyword>
<dbReference type="AlphaFoldDB" id="A0A4R2P996"/>
<dbReference type="Proteomes" id="UP000295416">
    <property type="component" value="Unassembled WGS sequence"/>
</dbReference>
<feature type="transmembrane region" description="Helical" evidence="8">
    <location>
        <begin position="362"/>
        <end position="380"/>
    </location>
</feature>
<evidence type="ECO:0000256" key="7">
    <source>
        <dbReference type="RuleBase" id="RU362091"/>
    </source>
</evidence>
<feature type="transmembrane region" description="Helical" evidence="8">
    <location>
        <begin position="315"/>
        <end position="342"/>
    </location>
</feature>
<protein>
    <submittedName>
        <fullName evidence="9">SSS family solute:Na+ symporter</fullName>
    </submittedName>
</protein>
<dbReference type="GO" id="GO:0005886">
    <property type="term" value="C:plasma membrane"/>
    <property type="evidence" value="ECO:0007669"/>
    <property type="project" value="TreeGrafter"/>
</dbReference>
<dbReference type="CDD" id="cd10322">
    <property type="entry name" value="SLC5sbd"/>
    <property type="match status" value="1"/>
</dbReference>
<feature type="transmembrane region" description="Helical" evidence="8">
    <location>
        <begin position="188"/>
        <end position="207"/>
    </location>
</feature>
<organism evidence="9 10">
    <name type="scientific">Scopulibacillus darangshiensis</name>
    <dbReference type="NCBI Taxonomy" id="442528"/>
    <lineage>
        <taxon>Bacteria</taxon>
        <taxon>Bacillati</taxon>
        <taxon>Bacillota</taxon>
        <taxon>Bacilli</taxon>
        <taxon>Bacillales</taxon>
        <taxon>Sporolactobacillaceae</taxon>
        <taxon>Scopulibacillus</taxon>
    </lineage>
</organism>
<feature type="transmembrane region" description="Helical" evidence="8">
    <location>
        <begin position="73"/>
        <end position="95"/>
    </location>
</feature>
<name>A0A4R2P996_9BACL</name>
<dbReference type="RefSeq" id="WP_132744185.1">
    <property type="nucleotide sequence ID" value="NZ_SLXK01000004.1"/>
</dbReference>
<feature type="transmembrane region" description="Helical" evidence="8">
    <location>
        <begin position="386"/>
        <end position="409"/>
    </location>
</feature>
<keyword evidence="10" id="KW-1185">Reference proteome</keyword>
<feature type="transmembrane region" description="Helical" evidence="8">
    <location>
        <begin position="271"/>
        <end position="295"/>
    </location>
</feature>
<dbReference type="InterPro" id="IPR050277">
    <property type="entry name" value="Sodium:Solute_Symporter"/>
</dbReference>
<keyword evidence="3" id="KW-0813">Transport</keyword>
<evidence type="ECO:0000256" key="6">
    <source>
        <dbReference type="ARBA" id="ARBA00023136"/>
    </source>
</evidence>
<evidence type="ECO:0000256" key="4">
    <source>
        <dbReference type="ARBA" id="ARBA00022692"/>
    </source>
</evidence>
<dbReference type="InterPro" id="IPR001734">
    <property type="entry name" value="Na/solute_symporter"/>
</dbReference>
<feature type="transmembrane region" description="Helical" evidence="8">
    <location>
        <begin position="456"/>
        <end position="475"/>
    </location>
</feature>
<dbReference type="GO" id="GO:0022857">
    <property type="term" value="F:transmembrane transporter activity"/>
    <property type="evidence" value="ECO:0007669"/>
    <property type="project" value="InterPro"/>
</dbReference>
<evidence type="ECO:0000256" key="3">
    <source>
        <dbReference type="ARBA" id="ARBA00022448"/>
    </source>
</evidence>
<feature type="transmembrane region" description="Helical" evidence="8">
    <location>
        <begin position="233"/>
        <end position="250"/>
    </location>
</feature>
<accession>A0A4R2P996</accession>
<feature type="transmembrane region" description="Helical" evidence="8">
    <location>
        <begin position="156"/>
        <end position="176"/>
    </location>
</feature>
<sequence length="496" mass="53255">MNIALIIIFFFLLISIYLGIRSRKGKDMELEQWSVGGRGFGTVFVFLLMAGETFTTFTFLGGSGWAYGNGIAALYIICYGCLMFILSYWILPVIWKYGKDKSLVSQADFFAHKYKSTGIGVVVSLVGIIALIPYLTLQLKGLGLIVSVASNGSISYNTAIWIGLISVIVYVTLSGVHGSAWTSVIKDILILLVVVFLGVYLPIHYYGGFESMFKAIETADPGFLTLKGNGLSVSWFISSALVSALGAYMWPHSFGAAYTAKNPDVFKKNAIVLPLYELILLFAFMVGFAAILQIPNLKDTDMALLALSKASFPPWFLGVIGGAGLLTALVPGSLILMSTATLISKNLYKPFKKSASDREINIVAKSLVPIVGLIAAYFTFNGGGAIVQLLLMGYGLITQVFPSFVFSLMKRNPVTKVGAGAGILVGVLIIAYTTITGITIGQIFPAIPQAIKDINVGIYALLANVVVTLIVSALTKRVNQNGLSQKTESTGKTAIK</sequence>
<feature type="transmembrane region" description="Helical" evidence="8">
    <location>
        <begin position="43"/>
        <end position="67"/>
    </location>
</feature>
<dbReference type="PANTHER" id="PTHR48086">
    <property type="entry name" value="SODIUM/PROLINE SYMPORTER-RELATED"/>
    <property type="match status" value="1"/>
</dbReference>
<dbReference type="Pfam" id="PF00474">
    <property type="entry name" value="SSF"/>
    <property type="match status" value="1"/>
</dbReference>
<keyword evidence="5 8" id="KW-1133">Transmembrane helix</keyword>
<evidence type="ECO:0000256" key="5">
    <source>
        <dbReference type="ARBA" id="ARBA00022989"/>
    </source>
</evidence>
<dbReference type="OrthoDB" id="9810181at2"/>
<evidence type="ECO:0000313" key="10">
    <source>
        <dbReference type="Proteomes" id="UP000295416"/>
    </source>
</evidence>
<dbReference type="InterPro" id="IPR038377">
    <property type="entry name" value="Na/Glc_symporter_sf"/>
</dbReference>
<feature type="transmembrane region" description="Helical" evidence="8">
    <location>
        <begin position="421"/>
        <end position="444"/>
    </location>
</feature>
<evidence type="ECO:0000256" key="2">
    <source>
        <dbReference type="ARBA" id="ARBA00006434"/>
    </source>
</evidence>
<comment type="caution">
    <text evidence="9">The sequence shown here is derived from an EMBL/GenBank/DDBJ whole genome shotgun (WGS) entry which is preliminary data.</text>
</comment>
<evidence type="ECO:0000256" key="8">
    <source>
        <dbReference type="SAM" id="Phobius"/>
    </source>
</evidence>
<gene>
    <name evidence="9" type="ORF">EV207_10487</name>
</gene>
<reference evidence="9 10" key="1">
    <citation type="submission" date="2019-03" db="EMBL/GenBank/DDBJ databases">
        <title>Genomic Encyclopedia of Type Strains, Phase IV (KMG-IV): sequencing the most valuable type-strain genomes for metagenomic binning, comparative biology and taxonomic classification.</title>
        <authorList>
            <person name="Goeker M."/>
        </authorList>
    </citation>
    <scope>NUCLEOTIDE SEQUENCE [LARGE SCALE GENOMIC DNA]</scope>
    <source>
        <strain evidence="9 10">DSM 19377</strain>
    </source>
</reference>
<comment type="subcellular location">
    <subcellularLocation>
        <location evidence="1">Membrane</location>
        <topology evidence="1">Multi-pass membrane protein</topology>
    </subcellularLocation>
</comment>
<dbReference type="Gene3D" id="1.20.1730.10">
    <property type="entry name" value="Sodium/glucose cotransporter"/>
    <property type="match status" value="1"/>
</dbReference>
<evidence type="ECO:0000313" key="9">
    <source>
        <dbReference type="EMBL" id="TCP30908.1"/>
    </source>
</evidence>
<evidence type="ECO:0000256" key="1">
    <source>
        <dbReference type="ARBA" id="ARBA00004141"/>
    </source>
</evidence>
<keyword evidence="6 8" id="KW-0472">Membrane</keyword>